<comment type="caution">
    <text evidence="24">The sequence shown here is derived from an EMBL/GenBank/DDBJ whole genome shotgun (WGS) entry which is preliminary data.</text>
</comment>
<dbReference type="GO" id="GO:0098793">
    <property type="term" value="C:presynapse"/>
    <property type="evidence" value="ECO:0007669"/>
    <property type="project" value="GOC"/>
</dbReference>
<comment type="subunit">
    <text evidence="21">Forms a SNARE complex, composed of VAMP8, SNAP29 and STX17, involved in fusion of autophagosome with lysosome. Interacts with multiple syntaxins including STX6. Interacts with EIPR1. Interacts with STX17; this interaction is increased in the absence of TMEM39A.</text>
</comment>
<dbReference type="InterPro" id="IPR000727">
    <property type="entry name" value="T_SNARE_dom"/>
</dbReference>
<evidence type="ECO:0000256" key="8">
    <source>
        <dbReference type="ARBA" id="ARBA00023006"/>
    </source>
</evidence>
<protein>
    <recommendedName>
        <fullName evidence="18">Synaptosomal-associated protein 29</fullName>
    </recommendedName>
    <alternativeName>
        <fullName evidence="19">Soluble 29 kDa NSF attachment protein</fullName>
    </alternativeName>
    <alternativeName>
        <fullName evidence="20">Vesicle-membrane fusion protein SNAP-29</fullName>
    </alternativeName>
</protein>
<proteinExistence type="inferred from homology"/>
<dbReference type="CDD" id="cd15887">
    <property type="entry name" value="SNARE_SNAP29N"/>
    <property type="match status" value="1"/>
</dbReference>
<evidence type="ECO:0000256" key="13">
    <source>
        <dbReference type="ARBA" id="ARBA00023273"/>
    </source>
</evidence>
<feature type="domain" description="T-SNARE coiled-coil homology" evidence="23">
    <location>
        <begin position="50"/>
        <end position="112"/>
    </location>
</feature>
<evidence type="ECO:0000256" key="6">
    <source>
        <dbReference type="ARBA" id="ARBA00022553"/>
    </source>
</evidence>
<dbReference type="GO" id="GO:0015031">
    <property type="term" value="P:protein transport"/>
    <property type="evidence" value="ECO:0007669"/>
    <property type="project" value="UniProtKB-KW"/>
</dbReference>
<name>A0A9Q1HVN5_CONCO</name>
<dbReference type="SMART" id="SM00397">
    <property type="entry name" value="t_SNARE"/>
    <property type="match status" value="2"/>
</dbReference>
<comment type="subcellular location">
    <subcellularLocation>
        <location evidence="16">Cell projection</location>
        <location evidence="16">Cilium membrane</location>
        <topology evidence="16">Peripheral membrane protein</topology>
    </subcellularLocation>
    <subcellularLocation>
        <location evidence="17">Cytoplasmic vesicle</location>
        <location evidence="17">Autophagosome membrane</location>
        <topology evidence="17">Peripheral membrane protein</topology>
    </subcellularLocation>
    <subcellularLocation>
        <location evidence="1">Golgi apparatus membrane</location>
        <topology evidence="1">Peripheral membrane protein</topology>
    </subcellularLocation>
</comment>
<evidence type="ECO:0000256" key="5">
    <source>
        <dbReference type="ARBA" id="ARBA00022490"/>
    </source>
</evidence>
<feature type="compositionally biased region" description="Polar residues" evidence="22">
    <location>
        <begin position="178"/>
        <end position="197"/>
    </location>
</feature>
<organism evidence="24 25">
    <name type="scientific">Conger conger</name>
    <name type="common">Conger eel</name>
    <name type="synonym">Muraena conger</name>
    <dbReference type="NCBI Taxonomy" id="82655"/>
    <lineage>
        <taxon>Eukaryota</taxon>
        <taxon>Metazoa</taxon>
        <taxon>Chordata</taxon>
        <taxon>Craniata</taxon>
        <taxon>Vertebrata</taxon>
        <taxon>Euteleostomi</taxon>
        <taxon>Actinopterygii</taxon>
        <taxon>Neopterygii</taxon>
        <taxon>Teleostei</taxon>
        <taxon>Anguilliformes</taxon>
        <taxon>Congridae</taxon>
        <taxon>Conger</taxon>
    </lineage>
</organism>
<sequence>MSAYPKTHNPFADDDEDVEDFGRGGGYDDSSDSGLSEPERRQRWLQQEVMRTAQSAVDSSQRSLGLIYESEKMGTETAEELMRQGEALRRTEKMVDGMDQDLKTSQRHINSIRSVWGGFVNYFKAKPEATPPPETAPAYQPSSKLQNALTESKGQEHKYQESHPNLRKLPTSGAADSMPSSSHNGQPRNQVLKSAHQQLDDNLDEMCSGLSRLKNLGLGLQGEIESQDDSLDKLLGKVDNMDLKIRKTDQQIKDLK</sequence>
<dbReference type="OrthoDB" id="18679at2759"/>
<keyword evidence="14" id="KW-0968">Cytoplasmic vesicle</keyword>
<evidence type="ECO:0000313" key="24">
    <source>
        <dbReference type="EMBL" id="KAJ8263708.1"/>
    </source>
</evidence>
<dbReference type="GO" id="GO:0031201">
    <property type="term" value="C:SNARE complex"/>
    <property type="evidence" value="ECO:0007669"/>
    <property type="project" value="TreeGrafter"/>
</dbReference>
<dbReference type="Proteomes" id="UP001152803">
    <property type="component" value="Unassembled WGS sequence"/>
</dbReference>
<dbReference type="GO" id="GO:0000421">
    <property type="term" value="C:autophagosome membrane"/>
    <property type="evidence" value="ECO:0007669"/>
    <property type="project" value="UniProtKB-SubCell"/>
</dbReference>
<keyword evidence="5" id="KW-0963">Cytoplasm</keyword>
<dbReference type="FunFam" id="1.20.5.110:FF:000041">
    <property type="entry name" value="Synaptosomal-associated protein 29"/>
    <property type="match status" value="1"/>
</dbReference>
<dbReference type="PROSITE" id="PS50192">
    <property type="entry name" value="T_SNARE"/>
    <property type="match status" value="2"/>
</dbReference>
<evidence type="ECO:0000256" key="10">
    <source>
        <dbReference type="ARBA" id="ARBA00023054"/>
    </source>
</evidence>
<dbReference type="GO" id="GO:0016082">
    <property type="term" value="P:synaptic vesicle priming"/>
    <property type="evidence" value="ECO:0007669"/>
    <property type="project" value="TreeGrafter"/>
</dbReference>
<evidence type="ECO:0000259" key="23">
    <source>
        <dbReference type="PROSITE" id="PS50192"/>
    </source>
</evidence>
<dbReference type="CDD" id="cd15856">
    <property type="entry name" value="SNARE_SNAP29C"/>
    <property type="match status" value="1"/>
</dbReference>
<evidence type="ECO:0000256" key="22">
    <source>
        <dbReference type="SAM" id="MobiDB-lite"/>
    </source>
</evidence>
<keyword evidence="11" id="KW-0969">Cilium</keyword>
<dbReference type="EMBL" id="JAFJMO010000011">
    <property type="protein sequence ID" value="KAJ8263708.1"/>
    <property type="molecule type" value="Genomic_DNA"/>
</dbReference>
<dbReference type="Gene3D" id="1.20.5.110">
    <property type="match status" value="2"/>
</dbReference>
<evidence type="ECO:0000256" key="14">
    <source>
        <dbReference type="ARBA" id="ARBA00023329"/>
    </source>
</evidence>
<evidence type="ECO:0000256" key="21">
    <source>
        <dbReference type="ARBA" id="ARBA00046522"/>
    </source>
</evidence>
<accession>A0A9Q1HVN5</accession>
<comment type="similarity">
    <text evidence="2">Belongs to the SNAP-25 family.</text>
</comment>
<dbReference type="AlphaFoldDB" id="A0A9Q1HVN5"/>
<evidence type="ECO:0000256" key="4">
    <source>
        <dbReference type="ARBA" id="ARBA00022475"/>
    </source>
</evidence>
<dbReference type="GO" id="GO:0019905">
    <property type="term" value="F:syntaxin binding"/>
    <property type="evidence" value="ECO:0007669"/>
    <property type="project" value="TreeGrafter"/>
</dbReference>
<evidence type="ECO:0000256" key="20">
    <source>
        <dbReference type="ARBA" id="ARBA00043032"/>
    </source>
</evidence>
<keyword evidence="25" id="KW-1185">Reference proteome</keyword>
<dbReference type="GO" id="GO:0006914">
    <property type="term" value="P:autophagy"/>
    <property type="evidence" value="ECO:0007669"/>
    <property type="project" value="UniProtKB-KW"/>
</dbReference>
<evidence type="ECO:0000256" key="7">
    <source>
        <dbReference type="ARBA" id="ARBA00022927"/>
    </source>
</evidence>
<evidence type="ECO:0000256" key="1">
    <source>
        <dbReference type="ARBA" id="ARBA00004395"/>
    </source>
</evidence>
<keyword evidence="8" id="KW-0072">Autophagy</keyword>
<keyword evidence="12" id="KW-0472">Membrane</keyword>
<feature type="region of interest" description="Disordered" evidence="22">
    <location>
        <begin position="1"/>
        <end position="42"/>
    </location>
</feature>
<keyword evidence="6" id="KW-0597">Phosphoprotein</keyword>
<dbReference type="PANTHER" id="PTHR19305">
    <property type="entry name" value="SYNAPTOSOMAL ASSOCIATED PROTEIN"/>
    <property type="match status" value="1"/>
</dbReference>
<keyword evidence="4" id="KW-1003">Cell membrane</keyword>
<dbReference type="GO" id="GO:0000139">
    <property type="term" value="C:Golgi membrane"/>
    <property type="evidence" value="ECO:0007669"/>
    <property type="project" value="UniProtKB-SubCell"/>
</dbReference>
<dbReference type="GO" id="GO:0031410">
    <property type="term" value="C:cytoplasmic vesicle"/>
    <property type="evidence" value="ECO:0007669"/>
    <property type="project" value="UniProtKB-KW"/>
</dbReference>
<evidence type="ECO:0000256" key="9">
    <source>
        <dbReference type="ARBA" id="ARBA00023034"/>
    </source>
</evidence>
<dbReference type="PANTHER" id="PTHR19305:SF9">
    <property type="entry name" value="SYNAPTOSOMAL-ASSOCIATED PROTEIN 29"/>
    <property type="match status" value="1"/>
</dbReference>
<keyword evidence="7" id="KW-0653">Protein transport</keyword>
<dbReference type="GO" id="GO:0060170">
    <property type="term" value="C:ciliary membrane"/>
    <property type="evidence" value="ECO:0007669"/>
    <property type="project" value="UniProtKB-SubCell"/>
</dbReference>
<evidence type="ECO:0000256" key="16">
    <source>
        <dbReference type="ARBA" id="ARBA00037808"/>
    </source>
</evidence>
<dbReference type="GO" id="GO:0005484">
    <property type="term" value="F:SNAP receptor activity"/>
    <property type="evidence" value="ECO:0007669"/>
    <property type="project" value="TreeGrafter"/>
</dbReference>
<keyword evidence="10" id="KW-0175">Coiled coil</keyword>
<evidence type="ECO:0000256" key="18">
    <source>
        <dbReference type="ARBA" id="ARBA00041113"/>
    </source>
</evidence>
<feature type="domain" description="T-SNARE coiled-coil homology" evidence="23">
    <location>
        <begin position="193"/>
        <end position="255"/>
    </location>
</feature>
<feature type="compositionally biased region" description="Polar residues" evidence="22">
    <location>
        <begin position="140"/>
        <end position="152"/>
    </location>
</feature>
<evidence type="ECO:0000256" key="17">
    <source>
        <dbReference type="ARBA" id="ARBA00037854"/>
    </source>
</evidence>
<dbReference type="SUPFAM" id="SSF58038">
    <property type="entry name" value="SNARE fusion complex"/>
    <property type="match status" value="2"/>
</dbReference>
<reference evidence="24" key="1">
    <citation type="journal article" date="2023" name="Science">
        <title>Genome structures resolve the early diversification of teleost fishes.</title>
        <authorList>
            <person name="Parey E."/>
            <person name="Louis A."/>
            <person name="Montfort J."/>
            <person name="Bouchez O."/>
            <person name="Roques C."/>
            <person name="Iampietro C."/>
            <person name="Lluch J."/>
            <person name="Castinel A."/>
            <person name="Donnadieu C."/>
            <person name="Desvignes T."/>
            <person name="Floi Bucao C."/>
            <person name="Jouanno E."/>
            <person name="Wen M."/>
            <person name="Mejri S."/>
            <person name="Dirks R."/>
            <person name="Jansen H."/>
            <person name="Henkel C."/>
            <person name="Chen W.J."/>
            <person name="Zahm M."/>
            <person name="Cabau C."/>
            <person name="Klopp C."/>
            <person name="Thompson A.W."/>
            <person name="Robinson-Rechavi M."/>
            <person name="Braasch I."/>
            <person name="Lecointre G."/>
            <person name="Bobe J."/>
            <person name="Postlethwait J.H."/>
            <person name="Berthelot C."/>
            <person name="Roest Crollius H."/>
            <person name="Guiguen Y."/>
        </authorList>
    </citation>
    <scope>NUCLEOTIDE SEQUENCE</scope>
    <source>
        <strain evidence="24">Concon-B</strain>
    </source>
</reference>
<keyword evidence="3" id="KW-0813">Transport</keyword>
<gene>
    <name evidence="24" type="ORF">COCON_G00161650</name>
</gene>
<evidence type="ECO:0000256" key="15">
    <source>
        <dbReference type="ARBA" id="ARBA00037064"/>
    </source>
</evidence>
<evidence type="ECO:0000256" key="2">
    <source>
        <dbReference type="ARBA" id="ARBA00009480"/>
    </source>
</evidence>
<evidence type="ECO:0000256" key="3">
    <source>
        <dbReference type="ARBA" id="ARBA00022448"/>
    </source>
</evidence>
<dbReference type="GO" id="GO:0031629">
    <property type="term" value="P:synaptic vesicle fusion to presynaptic active zone membrane"/>
    <property type="evidence" value="ECO:0007669"/>
    <property type="project" value="TreeGrafter"/>
</dbReference>
<keyword evidence="9" id="KW-0333">Golgi apparatus</keyword>
<dbReference type="FunFam" id="1.20.5.110:FF:000051">
    <property type="entry name" value="synaptosomal-associated protein 29"/>
    <property type="match status" value="1"/>
</dbReference>
<feature type="region of interest" description="Disordered" evidence="22">
    <location>
        <begin position="127"/>
        <end position="200"/>
    </location>
</feature>
<evidence type="ECO:0000256" key="11">
    <source>
        <dbReference type="ARBA" id="ARBA00023069"/>
    </source>
</evidence>
<keyword evidence="13" id="KW-0966">Cell projection</keyword>
<evidence type="ECO:0000256" key="12">
    <source>
        <dbReference type="ARBA" id="ARBA00023136"/>
    </source>
</evidence>
<comment type="function">
    <text evidence="15">SNAREs, soluble N-ethylmaleimide-sensitive factor-attachment protein receptors, are essential proteins for fusion of cellular membranes. SNAREs localized on opposing membranes assemble to form a trans-SNARE complex, an extended, parallel four alpha-helical bundle that drives membrane fusion. SNAP29 is a SNARE involved in autophagy through the direct control of autophagosome membrane fusion with the lysososome membrane. Also plays a role in ciliogenesis by regulating membrane fusions.</text>
</comment>
<evidence type="ECO:0000313" key="25">
    <source>
        <dbReference type="Proteomes" id="UP001152803"/>
    </source>
</evidence>
<evidence type="ECO:0000256" key="19">
    <source>
        <dbReference type="ARBA" id="ARBA00042308"/>
    </source>
</evidence>